<comment type="similarity">
    <text evidence="1 2">Belongs to the outer membrane factor (OMF) (TC 1.B.17) family.</text>
</comment>
<dbReference type="Gene3D" id="2.20.200.10">
    <property type="entry name" value="Outer membrane efflux proteins (OEP)"/>
    <property type="match status" value="1"/>
</dbReference>
<keyword evidence="2" id="KW-0449">Lipoprotein</keyword>
<keyword evidence="2" id="KW-0472">Membrane</keyword>
<dbReference type="Pfam" id="PF02321">
    <property type="entry name" value="OEP"/>
    <property type="match status" value="2"/>
</dbReference>
<sequence>MPADGMSQALQWRLGGLLTLALMATLLMGCATQPAYEKPDLNMASAWDNGGQPMSASVASDAVDHAWWKTLGDPAIDALVEAALIDNPTLGQAIARMDQARATARVSDAQRLPQISVNGSVARARTGGAQTGGGALTTKQSTATLGTGLSWELDLWGRLKETSRAAEGRLGARTADAAQARLSLSGQIADAVLRLRACHFSLTVRDRDIAARELELAVTRERLAHGNVAPVEAANATSNLATARTDRISQQEACARIVNELVALGGRDASVVRTLVMTPASSSVVLPSTLTKTSRLAPIPDVDSGAIIPEPPPLTLALPATILLGHPNVVAAEREAAARWAEIGVARADRLPRIDLVGLLTGNWIRMLGSTTSFDTWSTGAELSGPLFDGGTGAANVRGAQARYREAAEALRGAVRTATRDVEDALAGQQSAQQRVVTSRQAVEAARAALRANEARWRAGAISMFELEDSRRQFNGAQESAIAAARDGAQAWVALVRAAGGRVSLQAAAVTGSETIPSQPDQGGAQRR</sequence>
<dbReference type="PANTHER" id="PTHR30203:SF29">
    <property type="entry name" value="PROTEIN CYAE"/>
    <property type="match status" value="1"/>
</dbReference>
<evidence type="ECO:0000256" key="2">
    <source>
        <dbReference type="RuleBase" id="RU362097"/>
    </source>
</evidence>
<keyword evidence="2" id="KW-0812">Transmembrane</keyword>
<dbReference type="PANTHER" id="PTHR30203">
    <property type="entry name" value="OUTER MEMBRANE CATION EFFLUX PROTEIN"/>
    <property type="match status" value="1"/>
</dbReference>
<protein>
    <recommendedName>
        <fullName evidence="5">RND transporter</fullName>
    </recommendedName>
</protein>
<dbReference type="AlphaFoldDB" id="A0A1L3ZW10"/>
<dbReference type="KEGG" id="sphj:BSL82_11205"/>
<evidence type="ECO:0000313" key="3">
    <source>
        <dbReference type="EMBL" id="API59812.1"/>
    </source>
</evidence>
<dbReference type="Gene3D" id="1.20.1600.10">
    <property type="entry name" value="Outer membrane efflux proteins (OEP)"/>
    <property type="match status" value="1"/>
</dbReference>
<proteinExistence type="inferred from homology"/>
<dbReference type="STRING" id="1921510.BSL82_11205"/>
<evidence type="ECO:0008006" key="5">
    <source>
        <dbReference type="Google" id="ProtNLM"/>
    </source>
</evidence>
<keyword evidence="4" id="KW-1185">Reference proteome</keyword>
<gene>
    <name evidence="3" type="ORF">BSL82_11205</name>
</gene>
<keyword evidence="2" id="KW-1134">Transmembrane beta strand</keyword>
<dbReference type="EMBL" id="CP018221">
    <property type="protein sequence ID" value="API59812.1"/>
    <property type="molecule type" value="Genomic_DNA"/>
</dbReference>
<organism evidence="3 4">
    <name type="scientific">Tardibacter chloracetimidivorans</name>
    <dbReference type="NCBI Taxonomy" id="1921510"/>
    <lineage>
        <taxon>Bacteria</taxon>
        <taxon>Pseudomonadati</taxon>
        <taxon>Pseudomonadota</taxon>
        <taxon>Alphaproteobacteria</taxon>
        <taxon>Sphingomonadales</taxon>
        <taxon>Sphingomonadaceae</taxon>
        <taxon>Tardibacter</taxon>
    </lineage>
</organism>
<accession>A0A1L3ZW10</accession>
<keyword evidence="2" id="KW-0564">Palmitate</keyword>
<dbReference type="SUPFAM" id="SSF56954">
    <property type="entry name" value="Outer membrane efflux proteins (OEP)"/>
    <property type="match status" value="1"/>
</dbReference>
<dbReference type="Proteomes" id="UP000182063">
    <property type="component" value="Chromosome"/>
</dbReference>
<dbReference type="GO" id="GO:0005886">
    <property type="term" value="C:plasma membrane"/>
    <property type="evidence" value="ECO:0007669"/>
    <property type="project" value="UniProtKB-SubCell"/>
</dbReference>
<name>A0A1L3ZW10_9SPHN</name>
<dbReference type="GO" id="GO:0015562">
    <property type="term" value="F:efflux transmembrane transporter activity"/>
    <property type="evidence" value="ECO:0007669"/>
    <property type="project" value="InterPro"/>
</dbReference>
<evidence type="ECO:0000256" key="1">
    <source>
        <dbReference type="ARBA" id="ARBA00007613"/>
    </source>
</evidence>
<comment type="subcellular location">
    <subcellularLocation>
        <location evidence="2">Cell membrane</location>
        <topology evidence="2">Lipid-anchor</topology>
    </subcellularLocation>
</comment>
<evidence type="ECO:0000313" key="4">
    <source>
        <dbReference type="Proteomes" id="UP000182063"/>
    </source>
</evidence>
<dbReference type="NCBIfam" id="TIGR01845">
    <property type="entry name" value="outer_NodT"/>
    <property type="match status" value="1"/>
</dbReference>
<reference evidence="4" key="1">
    <citation type="submission" date="2016-11" db="EMBL/GenBank/DDBJ databases">
        <title>Complete Genome Sequence of alachlor-degrading Sphingomonas sp. strain JJ-A5.</title>
        <authorList>
            <person name="Lee H."/>
            <person name="Ka J.-O."/>
        </authorList>
    </citation>
    <scope>NUCLEOTIDE SEQUENCE [LARGE SCALE GENOMIC DNA]</scope>
    <source>
        <strain evidence="4">JJ-A5</strain>
    </source>
</reference>
<dbReference type="InterPro" id="IPR010131">
    <property type="entry name" value="MdtP/NodT-like"/>
</dbReference>
<dbReference type="InterPro" id="IPR003423">
    <property type="entry name" value="OMP_efflux"/>
</dbReference>